<protein>
    <submittedName>
        <fullName evidence="9">C4-dicarboxylate ABC transporter permease</fullName>
    </submittedName>
</protein>
<sequence length="438" mass="46851">MIYIALLILIACLTIGVPVPVSFMASCAWLIFFGGPDGAGYQATQLLPYGFTQMNSVSLIAIAMFILAGGIMERGKIAEKLIDMVDVFVGHIRGGLGIVAVVSCAVFGSICGAACATLSCIGAIMFPRLRSGGYPMGHACALMANASLLGLLIPPNATLIIFAWISGISVLACFLSTVGPGIITIILLSAINVWMLRNNKEVFVEVKRTGKERMEMFMKRGRLAIPALVMPVMVLGGIYGGVMTTTEASALAVLYCIPIGLFVYKGLNWKTLFNIIVESAITTGVIMVMLYSVSMLSRLYILEDLPGRVLHLFYSISTNPIIVMMMINVFLVLMGMLMDDISVVVLTTPILLPIIMDLGFNPVHYAAIVGVNTALGCITPPAAPVLYLSGRVGGAAINEIMSPALKFMVLCWIPVLLVTAYIPKVVLALPHLILGIPW</sequence>
<proteinExistence type="predicted"/>
<feature type="transmembrane region" description="Helical" evidence="7">
    <location>
        <begin position="409"/>
        <end position="433"/>
    </location>
</feature>
<organism evidence="9 10">
    <name type="scientific">Cloacibacillus porcorum</name>
    <dbReference type="NCBI Taxonomy" id="1197717"/>
    <lineage>
        <taxon>Bacteria</taxon>
        <taxon>Thermotogati</taxon>
        <taxon>Synergistota</taxon>
        <taxon>Synergistia</taxon>
        <taxon>Synergistales</taxon>
        <taxon>Synergistaceae</taxon>
        <taxon>Cloacibacillus</taxon>
    </lineage>
</organism>
<dbReference type="STRING" id="1197717.BED41_04980"/>
<dbReference type="PANTHER" id="PTHR33362">
    <property type="entry name" value="SIALIC ACID TRAP TRANSPORTER PERMEASE PROTEIN SIAT-RELATED"/>
    <property type="match status" value="1"/>
</dbReference>
<accession>A0A1B2I3D1</accession>
<keyword evidence="10" id="KW-1185">Reference proteome</keyword>
<dbReference type="KEGG" id="cpor:BED41_04980"/>
<evidence type="ECO:0000256" key="5">
    <source>
        <dbReference type="ARBA" id="ARBA00022989"/>
    </source>
</evidence>
<name>A0A1B2I3D1_9BACT</name>
<dbReference type="OrthoDB" id="9772674at2"/>
<evidence type="ECO:0000313" key="10">
    <source>
        <dbReference type="Proteomes" id="UP000093044"/>
    </source>
</evidence>
<dbReference type="GO" id="GO:0022857">
    <property type="term" value="F:transmembrane transporter activity"/>
    <property type="evidence" value="ECO:0007669"/>
    <property type="project" value="TreeGrafter"/>
</dbReference>
<feature type="transmembrane region" description="Helical" evidence="7">
    <location>
        <begin position="248"/>
        <end position="264"/>
    </location>
</feature>
<dbReference type="InterPro" id="IPR010656">
    <property type="entry name" value="DctM"/>
</dbReference>
<evidence type="ECO:0000256" key="2">
    <source>
        <dbReference type="ARBA" id="ARBA00022475"/>
    </source>
</evidence>
<feature type="transmembrane region" description="Helical" evidence="7">
    <location>
        <begin position="366"/>
        <end position="388"/>
    </location>
</feature>
<evidence type="ECO:0000256" key="1">
    <source>
        <dbReference type="ARBA" id="ARBA00004429"/>
    </source>
</evidence>
<dbReference type="NCBIfam" id="TIGR00786">
    <property type="entry name" value="dctM"/>
    <property type="match status" value="1"/>
</dbReference>
<feature type="domain" description="TRAP C4-dicarboxylate transport system permease DctM subunit" evidence="8">
    <location>
        <begin position="6"/>
        <end position="423"/>
    </location>
</feature>
<evidence type="ECO:0000256" key="6">
    <source>
        <dbReference type="ARBA" id="ARBA00023136"/>
    </source>
</evidence>
<keyword evidence="2" id="KW-1003">Cell membrane</keyword>
<feature type="transmembrane region" description="Helical" evidence="7">
    <location>
        <begin position="271"/>
        <end position="292"/>
    </location>
</feature>
<dbReference type="Pfam" id="PF06808">
    <property type="entry name" value="DctM"/>
    <property type="match status" value="1"/>
</dbReference>
<dbReference type="EMBL" id="CP016757">
    <property type="protein sequence ID" value="ANZ44495.1"/>
    <property type="molecule type" value="Genomic_DNA"/>
</dbReference>
<feature type="transmembrane region" description="Helical" evidence="7">
    <location>
        <begin position="223"/>
        <end position="242"/>
    </location>
</feature>
<feature type="transmembrane region" description="Helical" evidence="7">
    <location>
        <begin position="51"/>
        <end position="69"/>
    </location>
</feature>
<evidence type="ECO:0000256" key="3">
    <source>
        <dbReference type="ARBA" id="ARBA00022519"/>
    </source>
</evidence>
<dbReference type="InterPro" id="IPR004681">
    <property type="entry name" value="TRAP_DctM"/>
</dbReference>
<keyword evidence="3" id="KW-0997">Cell inner membrane</keyword>
<feature type="transmembrane region" description="Helical" evidence="7">
    <location>
        <begin position="312"/>
        <end position="334"/>
    </location>
</feature>
<comment type="subcellular location">
    <subcellularLocation>
        <location evidence="1">Cell inner membrane</location>
        <topology evidence="1">Multi-pass membrane protein</topology>
    </subcellularLocation>
</comment>
<dbReference type="Proteomes" id="UP000093044">
    <property type="component" value="Chromosome"/>
</dbReference>
<evidence type="ECO:0000256" key="4">
    <source>
        <dbReference type="ARBA" id="ARBA00022692"/>
    </source>
</evidence>
<keyword evidence="6 7" id="KW-0472">Membrane</keyword>
<feature type="transmembrane region" description="Helical" evidence="7">
    <location>
        <begin position="341"/>
        <end position="360"/>
    </location>
</feature>
<keyword evidence="5 7" id="KW-1133">Transmembrane helix</keyword>
<dbReference type="PANTHER" id="PTHR33362:SF2">
    <property type="entry name" value="TRAP TRANSPORTER LARGE PERMEASE PROTEIN"/>
    <property type="match status" value="1"/>
</dbReference>
<evidence type="ECO:0000256" key="7">
    <source>
        <dbReference type="SAM" id="Phobius"/>
    </source>
</evidence>
<keyword evidence="4 7" id="KW-0812">Transmembrane</keyword>
<gene>
    <name evidence="9" type="ORF">BED41_04980</name>
</gene>
<dbReference type="AlphaFoldDB" id="A0A1B2I3D1"/>
<feature type="transmembrane region" description="Helical" evidence="7">
    <location>
        <begin position="159"/>
        <end position="191"/>
    </location>
</feature>
<evidence type="ECO:0000313" key="9">
    <source>
        <dbReference type="EMBL" id="ANZ44495.1"/>
    </source>
</evidence>
<reference evidence="9" key="1">
    <citation type="submission" date="2016-08" db="EMBL/GenBank/DDBJ databases">
        <title>Complete genome of Cloacibacillus porcorum.</title>
        <authorList>
            <person name="Looft T."/>
            <person name="Bayles D.O."/>
            <person name="Alt D.P."/>
        </authorList>
    </citation>
    <scope>NUCLEOTIDE SEQUENCE [LARGE SCALE GENOMIC DNA]</scope>
    <source>
        <strain evidence="9">CL-84</strain>
    </source>
</reference>
<dbReference type="GeneID" id="83057209"/>
<dbReference type="RefSeq" id="WP_066743691.1">
    <property type="nucleotide sequence ID" value="NZ_CP016757.1"/>
</dbReference>
<evidence type="ECO:0000259" key="8">
    <source>
        <dbReference type="Pfam" id="PF06808"/>
    </source>
</evidence>
<feature type="transmembrane region" description="Helical" evidence="7">
    <location>
        <begin position="106"/>
        <end position="126"/>
    </location>
</feature>
<dbReference type="GO" id="GO:0005886">
    <property type="term" value="C:plasma membrane"/>
    <property type="evidence" value="ECO:0007669"/>
    <property type="project" value="UniProtKB-SubCell"/>
</dbReference>
<dbReference type="PIRSF" id="PIRSF006066">
    <property type="entry name" value="HI0050"/>
    <property type="match status" value="1"/>
</dbReference>